<dbReference type="RefSeq" id="WP_111844787.1">
    <property type="nucleotide sequence ID" value="NZ_UEGI01000009.1"/>
</dbReference>
<reference evidence="5 6" key="1">
    <citation type="submission" date="2019-08" db="EMBL/GenBank/DDBJ databases">
        <title>Genome of Aequorivita antarctica SW49 (type strain).</title>
        <authorList>
            <person name="Bowman J.P."/>
        </authorList>
    </citation>
    <scope>NUCLEOTIDE SEQUENCE [LARGE SCALE GENOMIC DNA]</scope>
    <source>
        <strain evidence="5 6">SW49</strain>
    </source>
</reference>
<evidence type="ECO:0000313" key="6">
    <source>
        <dbReference type="Proteomes" id="UP000321497"/>
    </source>
</evidence>
<sequence length="256" mass="29626">MTEQDSINEIFFKFLLQYNFNEKDLDYSILDKHKVALQALSTISNSGINVFDIYKRQVVFYSSNFGTLLGYIQSDYEKLGQQFFADKIHPEDKLKLSLQGISTLKILNSLSSDEKLNHKEIKEYRMLNAQNKYVRLIEQYQIIELDKKGQTWLLMGVTDISPNQEEFNGIKVQLLNFRTGQIISLEPSPTAQIELTKREREVLKLVKDGFLSKEISNMLSISLHTVNTHRQRFLEKLGANNSLEAVMFASRFGLLE</sequence>
<dbReference type="PROSITE" id="PS50043">
    <property type="entry name" value="HTH_LUXR_2"/>
    <property type="match status" value="1"/>
</dbReference>
<dbReference type="AlphaFoldDB" id="A0A5C6YXY4"/>
<dbReference type="PRINTS" id="PR00038">
    <property type="entry name" value="HTHLUXR"/>
</dbReference>
<dbReference type="PANTHER" id="PTHR44688:SF16">
    <property type="entry name" value="DNA-BINDING TRANSCRIPTIONAL ACTIVATOR DEVR_DOSR"/>
    <property type="match status" value="1"/>
</dbReference>
<proteinExistence type="predicted"/>
<gene>
    <name evidence="5" type="ORF">ESU54_13865</name>
</gene>
<dbReference type="GO" id="GO:0006355">
    <property type="term" value="P:regulation of DNA-templated transcription"/>
    <property type="evidence" value="ECO:0007669"/>
    <property type="project" value="InterPro"/>
</dbReference>
<dbReference type="InterPro" id="IPR016032">
    <property type="entry name" value="Sig_transdc_resp-reg_C-effctor"/>
</dbReference>
<evidence type="ECO:0000259" key="4">
    <source>
        <dbReference type="PROSITE" id="PS50043"/>
    </source>
</evidence>
<dbReference type="InterPro" id="IPR036388">
    <property type="entry name" value="WH-like_DNA-bd_sf"/>
</dbReference>
<evidence type="ECO:0000256" key="3">
    <source>
        <dbReference type="ARBA" id="ARBA00023163"/>
    </source>
</evidence>
<feature type="domain" description="HTH luxR-type" evidence="4">
    <location>
        <begin position="188"/>
        <end position="253"/>
    </location>
</feature>
<keyword evidence="6" id="KW-1185">Reference proteome</keyword>
<accession>A0A5C6YXY4</accession>
<keyword evidence="1" id="KW-0805">Transcription regulation</keyword>
<dbReference type="Gene3D" id="1.10.10.10">
    <property type="entry name" value="Winged helix-like DNA-binding domain superfamily/Winged helix DNA-binding domain"/>
    <property type="match status" value="1"/>
</dbReference>
<dbReference type="SMART" id="SM00421">
    <property type="entry name" value="HTH_LUXR"/>
    <property type="match status" value="1"/>
</dbReference>
<dbReference type="GO" id="GO:0003677">
    <property type="term" value="F:DNA binding"/>
    <property type="evidence" value="ECO:0007669"/>
    <property type="project" value="UniProtKB-KW"/>
</dbReference>
<dbReference type="Pfam" id="PF00196">
    <property type="entry name" value="GerE"/>
    <property type="match status" value="1"/>
</dbReference>
<dbReference type="OrthoDB" id="9797341at2"/>
<keyword evidence="2" id="KW-0238">DNA-binding</keyword>
<comment type="caution">
    <text evidence="5">The sequence shown here is derived from an EMBL/GenBank/DDBJ whole genome shotgun (WGS) entry which is preliminary data.</text>
</comment>
<keyword evidence="3" id="KW-0804">Transcription</keyword>
<dbReference type="SUPFAM" id="SSF46894">
    <property type="entry name" value="C-terminal effector domain of the bipartite response regulators"/>
    <property type="match status" value="1"/>
</dbReference>
<organism evidence="5 6">
    <name type="scientific">Aequorivita antarctica</name>
    <dbReference type="NCBI Taxonomy" id="153266"/>
    <lineage>
        <taxon>Bacteria</taxon>
        <taxon>Pseudomonadati</taxon>
        <taxon>Bacteroidota</taxon>
        <taxon>Flavobacteriia</taxon>
        <taxon>Flavobacteriales</taxon>
        <taxon>Flavobacteriaceae</taxon>
        <taxon>Aequorivita</taxon>
    </lineage>
</organism>
<evidence type="ECO:0000313" key="5">
    <source>
        <dbReference type="EMBL" id="TXD72132.1"/>
    </source>
</evidence>
<dbReference type="EMBL" id="VORT01000010">
    <property type="protein sequence ID" value="TXD72132.1"/>
    <property type="molecule type" value="Genomic_DNA"/>
</dbReference>
<dbReference type="CDD" id="cd06170">
    <property type="entry name" value="LuxR_C_like"/>
    <property type="match status" value="1"/>
</dbReference>
<dbReference type="PANTHER" id="PTHR44688">
    <property type="entry name" value="DNA-BINDING TRANSCRIPTIONAL ACTIVATOR DEVR_DOSR"/>
    <property type="match status" value="1"/>
</dbReference>
<evidence type="ECO:0000256" key="2">
    <source>
        <dbReference type="ARBA" id="ARBA00023125"/>
    </source>
</evidence>
<dbReference type="Gene3D" id="3.30.450.20">
    <property type="entry name" value="PAS domain"/>
    <property type="match status" value="1"/>
</dbReference>
<evidence type="ECO:0000256" key="1">
    <source>
        <dbReference type="ARBA" id="ARBA00023015"/>
    </source>
</evidence>
<dbReference type="Proteomes" id="UP000321497">
    <property type="component" value="Unassembled WGS sequence"/>
</dbReference>
<dbReference type="InterPro" id="IPR000792">
    <property type="entry name" value="Tscrpt_reg_LuxR_C"/>
</dbReference>
<name>A0A5C6YXY4_9FLAO</name>
<protein>
    <recommendedName>
        <fullName evidence="4">HTH luxR-type domain-containing protein</fullName>
    </recommendedName>
</protein>